<gene>
    <name evidence="3" type="ORF">KIH39_08770</name>
</gene>
<dbReference type="FunFam" id="2.30.180.10:FF:000032">
    <property type="entry name" value="Fasciclin domain-containing protein, putative"/>
    <property type="match status" value="1"/>
</dbReference>
<reference evidence="3" key="1">
    <citation type="submission" date="2021-05" db="EMBL/GenBank/DDBJ databases">
        <title>Complete genome sequence of the cellulolytic planctomycete Telmatocola sphagniphila SP2T and characterization of the first cellulase from planctomycetes.</title>
        <authorList>
            <person name="Rakitin A.L."/>
            <person name="Beletsky A.V."/>
            <person name="Naumoff D.G."/>
            <person name="Kulichevskaya I.S."/>
            <person name="Mardanov A.V."/>
            <person name="Ravin N.V."/>
            <person name="Dedysh S.N."/>
        </authorList>
    </citation>
    <scope>NUCLEOTIDE SEQUENCE</scope>
    <source>
        <strain evidence="3">SP2T</strain>
    </source>
</reference>
<dbReference type="SUPFAM" id="SSF82153">
    <property type="entry name" value="FAS1 domain"/>
    <property type="match status" value="1"/>
</dbReference>
<dbReference type="PANTHER" id="PTHR10900">
    <property type="entry name" value="PERIOSTIN-RELATED"/>
    <property type="match status" value="1"/>
</dbReference>
<dbReference type="InterPro" id="IPR036378">
    <property type="entry name" value="FAS1_dom_sf"/>
</dbReference>
<evidence type="ECO:0000259" key="2">
    <source>
        <dbReference type="PROSITE" id="PS50213"/>
    </source>
</evidence>
<evidence type="ECO:0000256" key="1">
    <source>
        <dbReference type="SAM" id="SignalP"/>
    </source>
</evidence>
<dbReference type="EMBL" id="CP074694">
    <property type="protein sequence ID" value="QVL33982.1"/>
    <property type="molecule type" value="Genomic_DNA"/>
</dbReference>
<keyword evidence="4" id="KW-1185">Reference proteome</keyword>
<dbReference type="InterPro" id="IPR000782">
    <property type="entry name" value="FAS1_domain"/>
</dbReference>
<dbReference type="Pfam" id="PF02469">
    <property type="entry name" value="Fasciclin"/>
    <property type="match status" value="1"/>
</dbReference>
<dbReference type="InterPro" id="IPR050904">
    <property type="entry name" value="Adhesion/Biosynth-related"/>
</dbReference>
<dbReference type="RefSeq" id="WP_213498958.1">
    <property type="nucleotide sequence ID" value="NZ_CP074694.1"/>
</dbReference>
<name>A0A8E6EWN9_9BACT</name>
<feature type="chain" id="PRO_5034345283" evidence="1">
    <location>
        <begin position="21"/>
        <end position="163"/>
    </location>
</feature>
<accession>A0A8E6EWN9</accession>
<feature type="signal peptide" evidence="1">
    <location>
        <begin position="1"/>
        <end position="20"/>
    </location>
</feature>
<evidence type="ECO:0000313" key="3">
    <source>
        <dbReference type="EMBL" id="QVL33982.1"/>
    </source>
</evidence>
<dbReference type="AlphaFoldDB" id="A0A8E6EWN9"/>
<dbReference type="KEGG" id="tsph:KIH39_08770"/>
<dbReference type="PROSITE" id="PS50213">
    <property type="entry name" value="FAS1"/>
    <property type="match status" value="1"/>
</dbReference>
<protein>
    <submittedName>
        <fullName evidence="3">Fasciclin domain-containing protein</fullName>
    </submittedName>
</protein>
<dbReference type="PANTHER" id="PTHR10900:SF77">
    <property type="entry name" value="FI19380P1"/>
    <property type="match status" value="1"/>
</dbReference>
<keyword evidence="1" id="KW-0732">Signal</keyword>
<organism evidence="3 4">
    <name type="scientific">Telmatocola sphagniphila</name>
    <dbReference type="NCBI Taxonomy" id="1123043"/>
    <lineage>
        <taxon>Bacteria</taxon>
        <taxon>Pseudomonadati</taxon>
        <taxon>Planctomycetota</taxon>
        <taxon>Planctomycetia</taxon>
        <taxon>Gemmatales</taxon>
        <taxon>Gemmataceae</taxon>
    </lineage>
</organism>
<dbReference type="GO" id="GO:0005615">
    <property type="term" value="C:extracellular space"/>
    <property type="evidence" value="ECO:0007669"/>
    <property type="project" value="TreeGrafter"/>
</dbReference>
<dbReference type="Proteomes" id="UP000676194">
    <property type="component" value="Chromosome"/>
</dbReference>
<sequence>MKMRLNFLTFCFGLATAVFGSTSRAEDAKAEANIVDTAIAHKNLSTLVTALKAAGLDDLLREKGPYTVFAPSNAAFEKIGQVKLDALLADKEKLKKVLLAHVVVGKKVMAADVMEMGGKEVNTFPIKVEGKSVMLGDAKVTKTDLVATNGVIHVIDTVLMPKD</sequence>
<feature type="domain" description="FAS1" evidence="2">
    <location>
        <begin position="31"/>
        <end position="159"/>
    </location>
</feature>
<dbReference type="Gene3D" id="2.30.180.10">
    <property type="entry name" value="FAS1 domain"/>
    <property type="match status" value="1"/>
</dbReference>
<evidence type="ECO:0000313" key="4">
    <source>
        <dbReference type="Proteomes" id="UP000676194"/>
    </source>
</evidence>
<proteinExistence type="predicted"/>
<dbReference type="SMART" id="SM00554">
    <property type="entry name" value="FAS1"/>
    <property type="match status" value="1"/>
</dbReference>